<dbReference type="EMBL" id="UYYG01001181">
    <property type="protein sequence ID" value="VDN59445.1"/>
    <property type="molecule type" value="Genomic_DNA"/>
</dbReference>
<dbReference type="Proteomes" id="UP000038040">
    <property type="component" value="Unplaced"/>
</dbReference>
<feature type="region of interest" description="Disordered" evidence="1">
    <location>
        <begin position="288"/>
        <end position="331"/>
    </location>
</feature>
<feature type="compositionally biased region" description="Polar residues" evidence="1">
    <location>
        <begin position="198"/>
        <end position="219"/>
    </location>
</feature>
<evidence type="ECO:0000313" key="4">
    <source>
        <dbReference type="Proteomes" id="UP000274756"/>
    </source>
</evidence>
<proteinExistence type="predicted"/>
<gene>
    <name evidence="2" type="ORF">DME_LOCUS9418</name>
</gene>
<name>A0A0N4UES2_DRAME</name>
<evidence type="ECO:0000313" key="2">
    <source>
        <dbReference type="EMBL" id="VDN59445.1"/>
    </source>
</evidence>
<feature type="compositionally biased region" description="Low complexity" evidence="1">
    <location>
        <begin position="29"/>
        <end position="39"/>
    </location>
</feature>
<dbReference type="WBParaSite" id="DME_0000589401-mRNA-1">
    <property type="protein sequence ID" value="DME_0000589401-mRNA-1"/>
    <property type="gene ID" value="DME_0000589401"/>
</dbReference>
<reference evidence="2 4" key="2">
    <citation type="submission" date="2018-11" db="EMBL/GenBank/DDBJ databases">
        <authorList>
            <consortium name="Pathogen Informatics"/>
        </authorList>
    </citation>
    <scope>NUCLEOTIDE SEQUENCE [LARGE SCALE GENOMIC DNA]</scope>
</reference>
<feature type="compositionally biased region" description="Polar residues" evidence="1">
    <location>
        <begin position="319"/>
        <end position="331"/>
    </location>
</feature>
<dbReference type="OrthoDB" id="270970at2759"/>
<keyword evidence="4" id="KW-1185">Reference proteome</keyword>
<evidence type="ECO:0000313" key="3">
    <source>
        <dbReference type="Proteomes" id="UP000038040"/>
    </source>
</evidence>
<sequence length="849" mass="96046">MGRRKLPSIPTQRTEKASSEQPAPVYLTSSNISLPSSPSERQYFLQDTNRSRPASRASSLSDLSRSSITTASTYRGVDPAIIPGAVIPNVRQKTIRQTTSTATGGRSNTLGQSSSRMPSTLARVLLKKELKEVLERRREALEACEIEANQREFVVHRMLITGLLPEHRSADIDDIPNVIHCLLPVELVNGAKIVPSGERSTNTSPLSLSMQTDETSRATQGNDFVSKIENAVCSDDLEKPKVKSIAIQVEYKPHKTKQFASFYRPSQLCSSLSAPKTPQEAFITTKSKFQSTGTQTNGITSNHYESSHKSPVTGRSHEATNSGDTYVSSSEPNLLESTAKYFAEYDRQLREHGRRLKNRFAFSDDDPISRESKKQRLISELAQRKEKISSMADLSNSLNHSDYSSTVPHYGSLPIIDFPASSTTHSLKIPRDFKKHGKIRYGSLPRNYERHMDNCAYEPSCNSIQPFGIRQYDVLSRSLHDLSRSYDDISDPRIRIRNTSSFNHLPQNDAYDVCHGIRSQFINDSCGRHAYPEYLSLEDAQNPMEADMISQYANYLSNEFMNNQRKLLAEYGTDIPSAFQRDTVRTEPYPNFVNVYGTAPSNLCPDRAIYIKRPLNEYEKRTFISNHSASPILRSNFHPIHSIQQSSYQPVAASSQMQYPFMPSVNYVPPTGSNTTKFPPYFNEVYSRNEVNYGSRPLYSLPEYGNFHRNRFLKESDACFNGNFGPLLEIYGNSPENHGALRDQQYRPYFAQNAQNLQYSYKPITNYPFPLDQQIEQYSMGNNRRFGNLSCNYGRAWLSNGNLPMSTYYDAIYPKENAKGNFATTSRLRPFRSYQTGNPSVLTAQMISL</sequence>
<feature type="compositionally biased region" description="Polar residues" evidence="1">
    <location>
        <begin position="288"/>
        <end position="304"/>
    </location>
</feature>
<dbReference type="Proteomes" id="UP000274756">
    <property type="component" value="Unassembled WGS sequence"/>
</dbReference>
<accession>A0A0N4UES2</accession>
<reference evidence="5" key="1">
    <citation type="submission" date="2017-02" db="UniProtKB">
        <authorList>
            <consortium name="WormBaseParasite"/>
        </authorList>
    </citation>
    <scope>IDENTIFICATION</scope>
</reference>
<dbReference type="AlphaFoldDB" id="A0A0N4UES2"/>
<protein>
    <submittedName>
        <fullName evidence="5">CUPID domain-containing protein</fullName>
    </submittedName>
</protein>
<dbReference type="STRING" id="318479.A0A0N4UES2"/>
<evidence type="ECO:0000256" key="1">
    <source>
        <dbReference type="SAM" id="MobiDB-lite"/>
    </source>
</evidence>
<feature type="region of interest" description="Disordered" evidence="1">
    <location>
        <begin position="195"/>
        <end position="219"/>
    </location>
</feature>
<organism evidence="3 5">
    <name type="scientific">Dracunculus medinensis</name>
    <name type="common">Guinea worm</name>
    <dbReference type="NCBI Taxonomy" id="318479"/>
    <lineage>
        <taxon>Eukaryota</taxon>
        <taxon>Metazoa</taxon>
        <taxon>Ecdysozoa</taxon>
        <taxon>Nematoda</taxon>
        <taxon>Chromadorea</taxon>
        <taxon>Rhabditida</taxon>
        <taxon>Spirurina</taxon>
        <taxon>Dracunculoidea</taxon>
        <taxon>Dracunculidae</taxon>
        <taxon>Dracunculus</taxon>
    </lineage>
</organism>
<feature type="region of interest" description="Disordered" evidence="1">
    <location>
        <begin position="93"/>
        <end position="116"/>
    </location>
</feature>
<feature type="region of interest" description="Disordered" evidence="1">
    <location>
        <begin position="1"/>
        <end position="64"/>
    </location>
</feature>
<evidence type="ECO:0000313" key="5">
    <source>
        <dbReference type="WBParaSite" id="DME_0000589401-mRNA-1"/>
    </source>
</evidence>
<feature type="compositionally biased region" description="Low complexity" evidence="1">
    <location>
        <begin position="51"/>
        <end position="64"/>
    </location>
</feature>